<reference evidence="4 5" key="1">
    <citation type="submission" date="2018-03" db="EMBL/GenBank/DDBJ databases">
        <title>Genomic Encyclopedia of Type Strains, Phase III (KMG-III): the genomes of soil and plant-associated and newly described type strains.</title>
        <authorList>
            <person name="Whitman W."/>
        </authorList>
    </citation>
    <scope>NUCLEOTIDE SEQUENCE [LARGE SCALE GENOMIC DNA]</scope>
    <source>
        <strain evidence="4 5">CGMCC 4.7104</strain>
    </source>
</reference>
<dbReference type="SUPFAM" id="SSF56601">
    <property type="entry name" value="beta-lactamase/transpeptidase-like"/>
    <property type="match status" value="1"/>
</dbReference>
<evidence type="ECO:0000259" key="3">
    <source>
        <dbReference type="Pfam" id="PF00144"/>
    </source>
</evidence>
<dbReference type="AlphaFoldDB" id="A0A2T0MZE1"/>
<proteinExistence type="predicted"/>
<feature type="compositionally biased region" description="Low complexity" evidence="1">
    <location>
        <begin position="23"/>
        <end position="35"/>
    </location>
</feature>
<feature type="chain" id="PRO_5015518580" evidence="2">
    <location>
        <begin position="23"/>
        <end position="423"/>
    </location>
</feature>
<name>A0A2T0MZE1_9ACTN</name>
<keyword evidence="4" id="KW-0645">Protease</keyword>
<accession>A0A2T0MZE1</accession>
<gene>
    <name evidence="4" type="ORF">B0I32_108104</name>
</gene>
<dbReference type="OrthoDB" id="3499702at2"/>
<evidence type="ECO:0000256" key="2">
    <source>
        <dbReference type="SAM" id="SignalP"/>
    </source>
</evidence>
<keyword evidence="4" id="KW-0121">Carboxypeptidase</keyword>
<keyword evidence="5" id="KW-1185">Reference proteome</keyword>
<evidence type="ECO:0000313" key="4">
    <source>
        <dbReference type="EMBL" id="PRX64743.1"/>
    </source>
</evidence>
<dbReference type="GO" id="GO:0004180">
    <property type="term" value="F:carboxypeptidase activity"/>
    <property type="evidence" value="ECO:0007669"/>
    <property type="project" value="UniProtKB-KW"/>
</dbReference>
<dbReference type="InterPro" id="IPR050491">
    <property type="entry name" value="AmpC-like"/>
</dbReference>
<dbReference type="InterPro" id="IPR012338">
    <property type="entry name" value="Beta-lactam/transpept-like"/>
</dbReference>
<dbReference type="PANTHER" id="PTHR46825:SF7">
    <property type="entry name" value="D-ALANYL-D-ALANINE CARBOXYPEPTIDASE"/>
    <property type="match status" value="1"/>
</dbReference>
<evidence type="ECO:0000313" key="5">
    <source>
        <dbReference type="Proteomes" id="UP000238312"/>
    </source>
</evidence>
<feature type="signal peptide" evidence="2">
    <location>
        <begin position="1"/>
        <end position="22"/>
    </location>
</feature>
<dbReference type="PANTHER" id="PTHR46825">
    <property type="entry name" value="D-ALANYL-D-ALANINE-CARBOXYPEPTIDASE/ENDOPEPTIDASE AMPH"/>
    <property type="match status" value="1"/>
</dbReference>
<dbReference type="Proteomes" id="UP000238312">
    <property type="component" value="Unassembled WGS sequence"/>
</dbReference>
<feature type="domain" description="Beta-lactamase-related" evidence="3">
    <location>
        <begin position="89"/>
        <end position="413"/>
    </location>
</feature>
<keyword evidence="2" id="KW-0732">Signal</keyword>
<sequence length="423" mass="44384">MMKTAAAGLALATLLVGAPAQAATPTSAPTSAPTSRPTPTPTPTPCPAPTAGPAHPSAPPADPPVQVPPINEAALRESIAGLPAADATAAIVRVGGRKGSWRAVRGVADLATKRKAAAGARFRAGSVTKMFTTAVVLQLVAERRLSLDDTVQDRLPGLLPASYPEVRVGQLLDHTSGLPAPAVPGTLEYAYRTRFKKWTPEEYVALAVRNPIEFTPGTAQHYLNTNTFVAGLLIERVTGRSYEREVTTRILRPVGMKDSYLPGASVRVRGPHHEGYQSVPEGFDDAVPYGDGYVVNMTETSVTSTWASGDLISTAADLEKFVRALFSGKVVPPAQLEPMFTVPDVTMFGACDQPAVYTSGMTRLVLPGGLVAYGKTGARYGYSAGVGATRDLERTLVYSVNSTDAKASGQNQRALGIAVAAFS</sequence>
<protein>
    <submittedName>
        <fullName evidence="4">D-alanyl-D-alanine carboxypeptidase</fullName>
    </submittedName>
</protein>
<evidence type="ECO:0000256" key="1">
    <source>
        <dbReference type="SAM" id="MobiDB-lite"/>
    </source>
</evidence>
<dbReference type="EMBL" id="PVNG01000008">
    <property type="protein sequence ID" value="PRX64743.1"/>
    <property type="molecule type" value="Genomic_DNA"/>
</dbReference>
<comment type="caution">
    <text evidence="4">The sequence shown here is derived from an EMBL/GenBank/DDBJ whole genome shotgun (WGS) entry which is preliminary data.</text>
</comment>
<organism evidence="4 5">
    <name type="scientific">Nonomuraea fuscirosea</name>
    <dbReference type="NCBI Taxonomy" id="1291556"/>
    <lineage>
        <taxon>Bacteria</taxon>
        <taxon>Bacillati</taxon>
        <taxon>Actinomycetota</taxon>
        <taxon>Actinomycetes</taxon>
        <taxon>Streptosporangiales</taxon>
        <taxon>Streptosporangiaceae</taxon>
        <taxon>Nonomuraea</taxon>
    </lineage>
</organism>
<feature type="region of interest" description="Disordered" evidence="1">
    <location>
        <begin position="23"/>
        <end position="68"/>
    </location>
</feature>
<feature type="compositionally biased region" description="Pro residues" evidence="1">
    <location>
        <begin position="36"/>
        <end position="67"/>
    </location>
</feature>
<dbReference type="InterPro" id="IPR001466">
    <property type="entry name" value="Beta-lactam-related"/>
</dbReference>
<dbReference type="Pfam" id="PF00144">
    <property type="entry name" value="Beta-lactamase"/>
    <property type="match status" value="1"/>
</dbReference>
<dbReference type="RefSeq" id="WP_106241300.1">
    <property type="nucleotide sequence ID" value="NZ_JBFAIL010000004.1"/>
</dbReference>
<dbReference type="Gene3D" id="3.40.710.10">
    <property type="entry name" value="DD-peptidase/beta-lactamase superfamily"/>
    <property type="match status" value="1"/>
</dbReference>
<keyword evidence="4" id="KW-0378">Hydrolase</keyword>